<evidence type="ECO:0000313" key="1">
    <source>
        <dbReference type="EMBL" id="TFD45023.1"/>
    </source>
</evidence>
<name>A0A4R8ZTF3_9MICO</name>
<proteinExistence type="predicted"/>
<keyword evidence="2" id="KW-1185">Reference proteome</keyword>
<sequence>MGLDVAAVASALQGAFGQVLLGVIVGKDARTLARWASGTVRPPYASAHLLRDTFQVLEMLVSVESPEVARAWFMGMNPQLDDASPAEALSAGRSKDVMAAARAYVGAR</sequence>
<dbReference type="AlphaFoldDB" id="A0A4R8ZTF3"/>
<gene>
    <name evidence="1" type="ORF">E3T55_19715</name>
</gene>
<organism evidence="1 2">
    <name type="scientific">Cryobacterium frigoriphilum</name>
    <dbReference type="NCBI Taxonomy" id="1259150"/>
    <lineage>
        <taxon>Bacteria</taxon>
        <taxon>Bacillati</taxon>
        <taxon>Actinomycetota</taxon>
        <taxon>Actinomycetes</taxon>
        <taxon>Micrococcales</taxon>
        <taxon>Microbacteriaceae</taxon>
        <taxon>Cryobacterium</taxon>
    </lineage>
</organism>
<dbReference type="Proteomes" id="UP000297447">
    <property type="component" value="Unassembled WGS sequence"/>
</dbReference>
<accession>A0A4R8ZTF3</accession>
<dbReference type="OrthoDB" id="4748714at2"/>
<protein>
    <submittedName>
        <fullName evidence="1">Uncharacterized protein</fullName>
    </submittedName>
</protein>
<comment type="caution">
    <text evidence="1">The sequence shown here is derived from an EMBL/GenBank/DDBJ whole genome shotgun (WGS) entry which is preliminary data.</text>
</comment>
<evidence type="ECO:0000313" key="2">
    <source>
        <dbReference type="Proteomes" id="UP000297447"/>
    </source>
</evidence>
<dbReference type="RefSeq" id="WP_134521289.1">
    <property type="nucleotide sequence ID" value="NZ_SOHE01000090.1"/>
</dbReference>
<dbReference type="EMBL" id="SOHE01000090">
    <property type="protein sequence ID" value="TFD45023.1"/>
    <property type="molecule type" value="Genomic_DNA"/>
</dbReference>
<reference evidence="1 2" key="1">
    <citation type="submission" date="2019-03" db="EMBL/GenBank/DDBJ databases">
        <title>Genomics of glacier-inhabiting Cryobacterium strains.</title>
        <authorList>
            <person name="Liu Q."/>
            <person name="Xin Y.-H."/>
        </authorList>
    </citation>
    <scope>NUCLEOTIDE SEQUENCE [LARGE SCALE GENOMIC DNA]</scope>
    <source>
        <strain evidence="1 2">Hh14</strain>
    </source>
</reference>